<dbReference type="Pfam" id="PF01593">
    <property type="entry name" value="Amino_oxidase"/>
    <property type="match status" value="1"/>
</dbReference>
<organism evidence="3 4">
    <name type="scientific">Absidia repens</name>
    <dbReference type="NCBI Taxonomy" id="90262"/>
    <lineage>
        <taxon>Eukaryota</taxon>
        <taxon>Fungi</taxon>
        <taxon>Fungi incertae sedis</taxon>
        <taxon>Mucoromycota</taxon>
        <taxon>Mucoromycotina</taxon>
        <taxon>Mucoromycetes</taxon>
        <taxon>Mucorales</taxon>
        <taxon>Cunninghamellaceae</taxon>
        <taxon>Absidia</taxon>
    </lineage>
</organism>
<dbReference type="InterPro" id="IPR050281">
    <property type="entry name" value="Flavin_monoamine_oxidase"/>
</dbReference>
<dbReference type="Gene3D" id="3.50.50.60">
    <property type="entry name" value="FAD/NAD(P)-binding domain"/>
    <property type="match status" value="1"/>
</dbReference>
<dbReference type="STRING" id="90262.A0A1X2IQ24"/>
<dbReference type="Proteomes" id="UP000193560">
    <property type="component" value="Unassembled WGS sequence"/>
</dbReference>
<dbReference type="SUPFAM" id="SSF51905">
    <property type="entry name" value="FAD/NAD(P)-binding domain"/>
    <property type="match status" value="1"/>
</dbReference>
<proteinExistence type="predicted"/>
<reference evidence="3 4" key="1">
    <citation type="submission" date="2016-07" db="EMBL/GenBank/DDBJ databases">
        <title>Pervasive Adenine N6-methylation of Active Genes in Fungi.</title>
        <authorList>
            <consortium name="DOE Joint Genome Institute"/>
            <person name="Mondo S.J."/>
            <person name="Dannebaum R.O."/>
            <person name="Kuo R.C."/>
            <person name="Labutti K."/>
            <person name="Haridas S."/>
            <person name="Kuo A."/>
            <person name="Salamov A."/>
            <person name="Ahrendt S.R."/>
            <person name="Lipzen A."/>
            <person name="Sullivan W."/>
            <person name="Andreopoulos W.B."/>
            <person name="Clum A."/>
            <person name="Lindquist E."/>
            <person name="Daum C."/>
            <person name="Ramamoorthy G.K."/>
            <person name="Gryganskyi A."/>
            <person name="Culley D."/>
            <person name="Magnuson J.K."/>
            <person name="James T.Y."/>
            <person name="O'Malley M.A."/>
            <person name="Stajich J.E."/>
            <person name="Spatafora J.W."/>
            <person name="Visel A."/>
            <person name="Grigoriev I.V."/>
        </authorList>
    </citation>
    <scope>NUCLEOTIDE SEQUENCE [LARGE SCALE GENOMIC DNA]</scope>
    <source>
        <strain evidence="3 4">NRRL 1336</strain>
    </source>
</reference>
<protein>
    <submittedName>
        <fullName evidence="3">Flavin-containing amine oxidoreductase-domain containing protein</fullName>
    </submittedName>
</protein>
<evidence type="ECO:0000256" key="1">
    <source>
        <dbReference type="SAM" id="SignalP"/>
    </source>
</evidence>
<dbReference type="SUPFAM" id="SSF54373">
    <property type="entry name" value="FAD-linked reductases, C-terminal domain"/>
    <property type="match status" value="1"/>
</dbReference>
<dbReference type="GO" id="GO:0006598">
    <property type="term" value="P:polyamine catabolic process"/>
    <property type="evidence" value="ECO:0007669"/>
    <property type="project" value="TreeGrafter"/>
</dbReference>
<dbReference type="InterPro" id="IPR002937">
    <property type="entry name" value="Amino_oxidase"/>
</dbReference>
<gene>
    <name evidence="3" type="ORF">BCR42DRAFT_481355</name>
</gene>
<dbReference type="EMBL" id="MCGE01000006">
    <property type="protein sequence ID" value="ORZ20379.1"/>
    <property type="molecule type" value="Genomic_DNA"/>
</dbReference>
<evidence type="ECO:0000259" key="2">
    <source>
        <dbReference type="Pfam" id="PF01593"/>
    </source>
</evidence>
<dbReference type="GO" id="GO:0016491">
    <property type="term" value="F:oxidoreductase activity"/>
    <property type="evidence" value="ECO:0007669"/>
    <property type="project" value="InterPro"/>
</dbReference>
<dbReference type="InterPro" id="IPR036188">
    <property type="entry name" value="FAD/NAD-bd_sf"/>
</dbReference>
<dbReference type="PANTHER" id="PTHR10742">
    <property type="entry name" value="FLAVIN MONOAMINE OXIDASE"/>
    <property type="match status" value="1"/>
</dbReference>
<keyword evidence="4" id="KW-1185">Reference proteome</keyword>
<dbReference type="OrthoDB" id="5046242at2759"/>
<accession>A0A1X2IQ24</accession>
<feature type="signal peptide" evidence="1">
    <location>
        <begin position="1"/>
        <end position="19"/>
    </location>
</feature>
<evidence type="ECO:0000313" key="4">
    <source>
        <dbReference type="Proteomes" id="UP000193560"/>
    </source>
</evidence>
<feature type="domain" description="Amine oxidase" evidence="2">
    <location>
        <begin position="45"/>
        <end position="489"/>
    </location>
</feature>
<keyword evidence="1" id="KW-0732">Signal</keyword>
<sequence>MLPQFLICCISSLSTIVLAALSASEKKTEPLIRRTSIVILGGGSSGISAAATLNDKNITDFIIVDAQSFIGGRVQHQDFGGKTVELGANWIYGKGTNPIYLLAQRHGLKTVPNDKKDVVYFDQQTGQLPTEEGKKASSIFEDTMRSMVDFASMRLKRNLVDLSSRTALQLLNWTPNTNLKAAVEYFAVNWELAEPAEMSSLDYATGTVDTVSGSYPQGNDFVVDNRGFNYILEQEARRIFKDEDPRLLLNTLVTEVIYDQNQVTVLTANGTIIKADHALCTFSLGVLQSQDVRFTPEFPDWKREALLSFHMTTYTKIFVKFNEKFWGDWEFALYGTNNTQYGGDYTVWQNLATTTSEHTSDQHYVLMVTTTFKESEKVEMKSDQQIKQELHRVLQHMFPDREVPFPVAVLIPRWRQNPLFRGSYSNWPIGMSLQHHENMRAPLPAPPLLSSANSSTTIPRLWFAGEATSQKHFGYLHGAFLNGHEVASIIGNCLTKPTCHHHFHYHPYVTGCGDLDSEIRLQRSSRYSGSSPSKIYQTDDNGQQQVFMHEVTKGYW</sequence>
<comment type="caution">
    <text evidence="3">The sequence shown here is derived from an EMBL/GenBank/DDBJ whole genome shotgun (WGS) entry which is preliminary data.</text>
</comment>
<dbReference type="PANTHER" id="PTHR10742:SF313">
    <property type="entry name" value="AMINE OXIDASE"/>
    <property type="match status" value="1"/>
</dbReference>
<feature type="chain" id="PRO_5013321539" evidence="1">
    <location>
        <begin position="20"/>
        <end position="556"/>
    </location>
</feature>
<dbReference type="Gene3D" id="3.90.660.10">
    <property type="match status" value="1"/>
</dbReference>
<name>A0A1X2IQ24_9FUNG</name>
<dbReference type="AlphaFoldDB" id="A0A1X2IQ24"/>
<evidence type="ECO:0000313" key="3">
    <source>
        <dbReference type="EMBL" id="ORZ20379.1"/>
    </source>
</evidence>